<accession>A0AAD3RY46</accession>
<dbReference type="EMBL" id="BSYO01000002">
    <property type="protein sequence ID" value="GMH01099.1"/>
    <property type="molecule type" value="Genomic_DNA"/>
</dbReference>
<organism evidence="2 3">
    <name type="scientific">Nepenthes gracilis</name>
    <name type="common">Slender pitcher plant</name>
    <dbReference type="NCBI Taxonomy" id="150966"/>
    <lineage>
        <taxon>Eukaryota</taxon>
        <taxon>Viridiplantae</taxon>
        <taxon>Streptophyta</taxon>
        <taxon>Embryophyta</taxon>
        <taxon>Tracheophyta</taxon>
        <taxon>Spermatophyta</taxon>
        <taxon>Magnoliopsida</taxon>
        <taxon>eudicotyledons</taxon>
        <taxon>Gunneridae</taxon>
        <taxon>Pentapetalae</taxon>
        <taxon>Caryophyllales</taxon>
        <taxon>Nepenthaceae</taxon>
        <taxon>Nepenthes</taxon>
    </lineage>
</organism>
<dbReference type="Proteomes" id="UP001279734">
    <property type="component" value="Unassembled WGS sequence"/>
</dbReference>
<name>A0AAD3RY46_NEPGR</name>
<sequence>MVEVSRDIPVAVIISLASEADEVEGPIEGTNFLVSLPMNEPPFKDATFAAICVACPLFACEPLLGLSIVAIVVGFVSGIFAMGCSFLERKWPHRVEH</sequence>
<evidence type="ECO:0000313" key="2">
    <source>
        <dbReference type="EMBL" id="GMH01099.1"/>
    </source>
</evidence>
<keyword evidence="1" id="KW-0472">Membrane</keyword>
<protein>
    <submittedName>
        <fullName evidence="2">Uncharacterized protein</fullName>
    </submittedName>
</protein>
<proteinExistence type="predicted"/>
<evidence type="ECO:0000256" key="1">
    <source>
        <dbReference type="SAM" id="Phobius"/>
    </source>
</evidence>
<feature type="transmembrane region" description="Helical" evidence="1">
    <location>
        <begin position="63"/>
        <end position="87"/>
    </location>
</feature>
<gene>
    <name evidence="2" type="ORF">Nepgr_002938</name>
</gene>
<evidence type="ECO:0000313" key="3">
    <source>
        <dbReference type="Proteomes" id="UP001279734"/>
    </source>
</evidence>
<reference evidence="2" key="1">
    <citation type="submission" date="2023-05" db="EMBL/GenBank/DDBJ databases">
        <title>Nepenthes gracilis genome sequencing.</title>
        <authorList>
            <person name="Fukushima K."/>
        </authorList>
    </citation>
    <scope>NUCLEOTIDE SEQUENCE</scope>
    <source>
        <strain evidence="2">SING2019-196</strain>
    </source>
</reference>
<keyword evidence="3" id="KW-1185">Reference proteome</keyword>
<dbReference type="AlphaFoldDB" id="A0AAD3RY46"/>
<keyword evidence="1" id="KW-0812">Transmembrane</keyword>
<keyword evidence="1" id="KW-1133">Transmembrane helix</keyword>
<comment type="caution">
    <text evidence="2">The sequence shown here is derived from an EMBL/GenBank/DDBJ whole genome shotgun (WGS) entry which is preliminary data.</text>
</comment>